<accession>A0A151APW3</accession>
<evidence type="ECO:0000313" key="7">
    <source>
        <dbReference type="Proteomes" id="UP000075374"/>
    </source>
</evidence>
<evidence type="ECO:0000313" key="6">
    <source>
        <dbReference type="EMBL" id="KYH29437.1"/>
    </source>
</evidence>
<dbReference type="Pfam" id="PF13545">
    <property type="entry name" value="HTH_Crp_2"/>
    <property type="match status" value="1"/>
</dbReference>
<dbReference type="EMBL" id="LTBB01000004">
    <property type="protein sequence ID" value="KYH29437.1"/>
    <property type="molecule type" value="Genomic_DNA"/>
</dbReference>
<dbReference type="InterPro" id="IPR050397">
    <property type="entry name" value="Env_Response_Regulators"/>
</dbReference>
<dbReference type="InterPro" id="IPR012318">
    <property type="entry name" value="HTH_CRP"/>
</dbReference>
<proteinExistence type="predicted"/>
<dbReference type="SUPFAM" id="SSF46785">
    <property type="entry name" value="Winged helix' DNA-binding domain"/>
    <property type="match status" value="1"/>
</dbReference>
<dbReference type="InterPro" id="IPR036390">
    <property type="entry name" value="WH_DNA-bd_sf"/>
</dbReference>
<dbReference type="PROSITE" id="PS51063">
    <property type="entry name" value="HTH_CRP_2"/>
    <property type="match status" value="1"/>
</dbReference>
<evidence type="ECO:0000256" key="1">
    <source>
        <dbReference type="ARBA" id="ARBA00023015"/>
    </source>
</evidence>
<dbReference type="PATRIC" id="fig|1121305.3.peg.1185"/>
<dbReference type="GO" id="GO:0003677">
    <property type="term" value="F:DNA binding"/>
    <property type="evidence" value="ECO:0007669"/>
    <property type="project" value="UniProtKB-KW"/>
</dbReference>
<keyword evidence="3" id="KW-0804">Transcription</keyword>
<dbReference type="CDD" id="cd00038">
    <property type="entry name" value="CAP_ED"/>
    <property type="match status" value="1"/>
</dbReference>
<keyword evidence="2" id="KW-0238">DNA-binding</keyword>
<dbReference type="Gene3D" id="2.60.120.10">
    <property type="entry name" value="Jelly Rolls"/>
    <property type="match status" value="1"/>
</dbReference>
<dbReference type="GO" id="GO:0005829">
    <property type="term" value="C:cytosol"/>
    <property type="evidence" value="ECO:0007669"/>
    <property type="project" value="TreeGrafter"/>
</dbReference>
<name>A0A151APW3_9CLOT</name>
<dbReference type="STRING" id="1121305.CLCOL_11850"/>
<dbReference type="AlphaFoldDB" id="A0A151APW3"/>
<keyword evidence="1" id="KW-0805">Transcription regulation</keyword>
<protein>
    <submittedName>
        <fullName evidence="6">Global nitrogen regulator</fullName>
    </submittedName>
</protein>
<dbReference type="Proteomes" id="UP000075374">
    <property type="component" value="Unassembled WGS sequence"/>
</dbReference>
<dbReference type="SMART" id="SM00419">
    <property type="entry name" value="HTH_CRP"/>
    <property type="match status" value="1"/>
</dbReference>
<comment type="caution">
    <text evidence="6">The sequence shown here is derived from an EMBL/GenBank/DDBJ whole genome shotgun (WGS) entry which is preliminary data.</text>
</comment>
<dbReference type="InterPro" id="IPR000595">
    <property type="entry name" value="cNMP-bd_dom"/>
</dbReference>
<keyword evidence="7" id="KW-1185">Reference proteome</keyword>
<reference evidence="6 7" key="1">
    <citation type="submission" date="2016-02" db="EMBL/GenBank/DDBJ databases">
        <title>Genome sequence of Clostridium colicanis DSM 13634.</title>
        <authorList>
            <person name="Poehlein A."/>
            <person name="Daniel R."/>
        </authorList>
    </citation>
    <scope>NUCLEOTIDE SEQUENCE [LARGE SCALE GENOMIC DNA]</scope>
    <source>
        <strain evidence="6 7">DSM 13634</strain>
    </source>
</reference>
<evidence type="ECO:0000256" key="2">
    <source>
        <dbReference type="ARBA" id="ARBA00023125"/>
    </source>
</evidence>
<dbReference type="SUPFAM" id="SSF51206">
    <property type="entry name" value="cAMP-binding domain-like"/>
    <property type="match status" value="1"/>
</dbReference>
<dbReference type="Pfam" id="PF00027">
    <property type="entry name" value="cNMP_binding"/>
    <property type="match status" value="1"/>
</dbReference>
<dbReference type="PANTHER" id="PTHR24567:SF58">
    <property type="entry name" value="CYCLIC AMP-BINDING REGULATORY PROTEIN"/>
    <property type="match status" value="1"/>
</dbReference>
<feature type="domain" description="HTH crp-type" evidence="5">
    <location>
        <begin position="150"/>
        <end position="218"/>
    </location>
</feature>
<dbReference type="PROSITE" id="PS50042">
    <property type="entry name" value="CNMP_BINDING_3"/>
    <property type="match status" value="1"/>
</dbReference>
<evidence type="ECO:0000259" key="5">
    <source>
        <dbReference type="PROSITE" id="PS51063"/>
    </source>
</evidence>
<dbReference type="RefSeq" id="WP_061858049.1">
    <property type="nucleotide sequence ID" value="NZ_LTBB01000004.1"/>
</dbReference>
<gene>
    <name evidence="6" type="primary">ntcA_2</name>
    <name evidence="6" type="ORF">CLCOL_11850</name>
</gene>
<dbReference type="PANTHER" id="PTHR24567">
    <property type="entry name" value="CRP FAMILY TRANSCRIPTIONAL REGULATORY PROTEIN"/>
    <property type="match status" value="1"/>
</dbReference>
<dbReference type="InterPro" id="IPR014710">
    <property type="entry name" value="RmlC-like_jellyroll"/>
</dbReference>
<dbReference type="SMART" id="SM00100">
    <property type="entry name" value="cNMP"/>
    <property type="match status" value="1"/>
</dbReference>
<feature type="domain" description="Cyclic nucleotide-binding" evidence="4">
    <location>
        <begin position="13"/>
        <end position="118"/>
    </location>
</feature>
<sequence>MEYIYNALKSCSLFSGFNEEEAISTLSNTNYKISSYKKGEIIALEDDPISSIGIVLEGTIEVQKNYPSGKTVTINRMEKGNVFGEAIIFSNKKTYPSTIVSSNATKILFIHENDILKLCSSNSTFLNNFMKVLSNRILTLSKILRDLSYQTIRQKISSFLLNEYKNKKSLTITLNGSRQEMADQFGTTRPSLSRELIKMKEDGLIDFDRKTITILDIEALEETLF</sequence>
<evidence type="ECO:0000259" key="4">
    <source>
        <dbReference type="PROSITE" id="PS50042"/>
    </source>
</evidence>
<dbReference type="InterPro" id="IPR018490">
    <property type="entry name" value="cNMP-bd_dom_sf"/>
</dbReference>
<evidence type="ECO:0000256" key="3">
    <source>
        <dbReference type="ARBA" id="ARBA00023163"/>
    </source>
</evidence>
<organism evidence="6 7">
    <name type="scientific">Clostridium colicanis DSM 13634</name>
    <dbReference type="NCBI Taxonomy" id="1121305"/>
    <lineage>
        <taxon>Bacteria</taxon>
        <taxon>Bacillati</taxon>
        <taxon>Bacillota</taxon>
        <taxon>Clostridia</taxon>
        <taxon>Eubacteriales</taxon>
        <taxon>Clostridiaceae</taxon>
        <taxon>Clostridium</taxon>
    </lineage>
</organism>
<dbReference type="GO" id="GO:0003700">
    <property type="term" value="F:DNA-binding transcription factor activity"/>
    <property type="evidence" value="ECO:0007669"/>
    <property type="project" value="TreeGrafter"/>
</dbReference>